<reference evidence="1 2" key="1">
    <citation type="submission" date="2017-09" db="EMBL/GenBank/DDBJ databases">
        <title>WGS assembly of Aquilegia coerulea Goldsmith.</title>
        <authorList>
            <person name="Hodges S."/>
            <person name="Kramer E."/>
            <person name="Nordborg M."/>
            <person name="Tomkins J."/>
            <person name="Borevitz J."/>
            <person name="Derieg N."/>
            <person name="Yan J."/>
            <person name="Mihaltcheva S."/>
            <person name="Hayes R.D."/>
            <person name="Rokhsar D."/>
        </authorList>
    </citation>
    <scope>NUCLEOTIDE SEQUENCE [LARGE SCALE GENOMIC DNA]</scope>
    <source>
        <strain evidence="2">cv. Goldsmith</strain>
    </source>
</reference>
<proteinExistence type="predicted"/>
<organism evidence="1 2">
    <name type="scientific">Aquilegia coerulea</name>
    <name type="common">Rocky mountain columbine</name>
    <dbReference type="NCBI Taxonomy" id="218851"/>
    <lineage>
        <taxon>Eukaryota</taxon>
        <taxon>Viridiplantae</taxon>
        <taxon>Streptophyta</taxon>
        <taxon>Embryophyta</taxon>
        <taxon>Tracheophyta</taxon>
        <taxon>Spermatophyta</taxon>
        <taxon>Magnoliopsida</taxon>
        <taxon>Ranunculales</taxon>
        <taxon>Ranunculaceae</taxon>
        <taxon>Thalictroideae</taxon>
        <taxon>Aquilegia</taxon>
    </lineage>
</organism>
<evidence type="ECO:0000313" key="1">
    <source>
        <dbReference type="EMBL" id="PIA34757.1"/>
    </source>
</evidence>
<evidence type="ECO:0000313" key="2">
    <source>
        <dbReference type="Proteomes" id="UP000230069"/>
    </source>
</evidence>
<dbReference type="EMBL" id="KZ305054">
    <property type="protein sequence ID" value="PIA34757.1"/>
    <property type="molecule type" value="Genomic_DNA"/>
</dbReference>
<sequence length="66" mass="7771">MLVTYLHCFHQRTKCCLSLLSLSSIIISYTNYKVTNFIILISLVEVHVFFKLIQNSFKGVYFHINQ</sequence>
<accession>A0A2G5CV28</accession>
<dbReference type="InParanoid" id="A0A2G5CV28"/>
<protein>
    <submittedName>
        <fullName evidence="1">Uncharacterized protein</fullName>
    </submittedName>
</protein>
<keyword evidence="2" id="KW-1185">Reference proteome</keyword>
<dbReference type="AlphaFoldDB" id="A0A2G5CV28"/>
<name>A0A2G5CV28_AQUCA</name>
<dbReference type="Proteomes" id="UP000230069">
    <property type="component" value="Unassembled WGS sequence"/>
</dbReference>
<gene>
    <name evidence="1" type="ORF">AQUCO_03700196v1</name>
</gene>